<evidence type="ECO:0000313" key="2">
    <source>
        <dbReference type="EMBL" id="KAH3701225.1"/>
    </source>
</evidence>
<sequence>MTTPDIPSMPAVTTMPDIPSTPAYKSSQAIPSMPVIMSTPAILSMPALTTTPAVEIDYDLQIVFPEIQVCLIYKLIHIMYAKLKYGVIIINITQEVTFIS</sequence>
<proteinExistence type="predicted"/>
<feature type="region of interest" description="Disordered" evidence="1">
    <location>
        <begin position="1"/>
        <end position="25"/>
    </location>
</feature>
<accession>A0A9D3YLY3</accession>
<dbReference type="Proteomes" id="UP000828390">
    <property type="component" value="Unassembled WGS sequence"/>
</dbReference>
<name>A0A9D3YLY3_DREPO</name>
<gene>
    <name evidence="2" type="ORF">DPMN_076208</name>
</gene>
<keyword evidence="3" id="KW-1185">Reference proteome</keyword>
<protein>
    <submittedName>
        <fullName evidence="2">Uncharacterized protein</fullName>
    </submittedName>
</protein>
<evidence type="ECO:0000256" key="1">
    <source>
        <dbReference type="SAM" id="MobiDB-lite"/>
    </source>
</evidence>
<reference evidence="2" key="2">
    <citation type="submission" date="2020-11" db="EMBL/GenBank/DDBJ databases">
        <authorList>
            <person name="McCartney M.A."/>
            <person name="Auch B."/>
            <person name="Kono T."/>
            <person name="Mallez S."/>
            <person name="Becker A."/>
            <person name="Gohl D.M."/>
            <person name="Silverstein K.A.T."/>
            <person name="Koren S."/>
            <person name="Bechman K.B."/>
            <person name="Herman A."/>
            <person name="Abrahante J.E."/>
            <person name="Garbe J."/>
        </authorList>
    </citation>
    <scope>NUCLEOTIDE SEQUENCE</scope>
    <source>
        <strain evidence="2">Duluth1</strain>
        <tissue evidence="2">Whole animal</tissue>
    </source>
</reference>
<organism evidence="2 3">
    <name type="scientific">Dreissena polymorpha</name>
    <name type="common">Zebra mussel</name>
    <name type="synonym">Mytilus polymorpha</name>
    <dbReference type="NCBI Taxonomy" id="45954"/>
    <lineage>
        <taxon>Eukaryota</taxon>
        <taxon>Metazoa</taxon>
        <taxon>Spiralia</taxon>
        <taxon>Lophotrochozoa</taxon>
        <taxon>Mollusca</taxon>
        <taxon>Bivalvia</taxon>
        <taxon>Autobranchia</taxon>
        <taxon>Heteroconchia</taxon>
        <taxon>Euheterodonta</taxon>
        <taxon>Imparidentia</taxon>
        <taxon>Neoheterodontei</taxon>
        <taxon>Myida</taxon>
        <taxon>Dreissenoidea</taxon>
        <taxon>Dreissenidae</taxon>
        <taxon>Dreissena</taxon>
    </lineage>
</organism>
<dbReference type="EMBL" id="JAIWYP010000015">
    <property type="protein sequence ID" value="KAH3701225.1"/>
    <property type="molecule type" value="Genomic_DNA"/>
</dbReference>
<evidence type="ECO:0000313" key="3">
    <source>
        <dbReference type="Proteomes" id="UP000828390"/>
    </source>
</evidence>
<reference evidence="2" key="1">
    <citation type="journal article" date="2019" name="bioRxiv">
        <title>The Genome of the Zebra Mussel, Dreissena polymorpha: A Resource for Invasive Species Research.</title>
        <authorList>
            <person name="McCartney M.A."/>
            <person name="Auch B."/>
            <person name="Kono T."/>
            <person name="Mallez S."/>
            <person name="Zhang Y."/>
            <person name="Obille A."/>
            <person name="Becker A."/>
            <person name="Abrahante J.E."/>
            <person name="Garbe J."/>
            <person name="Badalamenti J.P."/>
            <person name="Herman A."/>
            <person name="Mangelson H."/>
            <person name="Liachko I."/>
            <person name="Sullivan S."/>
            <person name="Sone E.D."/>
            <person name="Koren S."/>
            <person name="Silverstein K.A.T."/>
            <person name="Beckman K.B."/>
            <person name="Gohl D.M."/>
        </authorList>
    </citation>
    <scope>NUCLEOTIDE SEQUENCE</scope>
    <source>
        <strain evidence="2">Duluth1</strain>
        <tissue evidence="2">Whole animal</tissue>
    </source>
</reference>
<comment type="caution">
    <text evidence="2">The sequence shown here is derived from an EMBL/GenBank/DDBJ whole genome shotgun (WGS) entry which is preliminary data.</text>
</comment>
<dbReference type="AlphaFoldDB" id="A0A9D3YLY3"/>